<reference evidence="1" key="1">
    <citation type="submission" date="2024-02" db="EMBL/GenBank/DDBJ databases">
        <title>Klebsiella phages.</title>
        <authorList>
            <person name="Li J."/>
            <person name="Feng Y."/>
            <person name="Zong Z."/>
        </authorList>
    </citation>
    <scope>NUCLEOTIDE SEQUENCE</scope>
</reference>
<evidence type="ECO:0000313" key="1">
    <source>
        <dbReference type="EMBL" id="WWT40965.1"/>
    </source>
</evidence>
<accession>A0AC61ZSS8</accession>
<protein>
    <submittedName>
        <fullName evidence="1">Uncharacterized protein</fullName>
    </submittedName>
</protein>
<sequence length="103" mass="12119">MQHESKNLRLATKVLQDMANTPNPPFKRKKIEKVSLCEEEKEILLMRLLYKQAGWNMKQLQDCFGKQLATVQRIVNYENYKHILTEGFSLSEEALIMSQMEVM</sequence>
<organism evidence="1">
    <name type="scientific">Klebsiella phage phi1_175008</name>
    <dbReference type="NCBI Taxonomy" id="3127744"/>
    <lineage>
        <taxon>Viruses</taxon>
        <taxon>Duplodnaviria</taxon>
        <taxon>Heunggongvirae</taxon>
        <taxon>Uroviricota</taxon>
        <taxon>Caudoviricetes</taxon>
        <taxon>Stephanstirmvirinae</taxon>
    </lineage>
</organism>
<proteinExistence type="predicted"/>
<dbReference type="EMBL" id="PP357458">
    <property type="protein sequence ID" value="WWT40965.1"/>
    <property type="molecule type" value="Genomic_DNA"/>
</dbReference>
<name>A0AC61ZSS8_9CAUD</name>